<evidence type="ECO:0000256" key="7">
    <source>
        <dbReference type="ARBA" id="ARBA00022917"/>
    </source>
</evidence>
<dbReference type="InterPro" id="IPR003789">
    <property type="entry name" value="Asn/Gln_tRNA_amidoTrase-B-like"/>
</dbReference>
<dbReference type="PANTHER" id="PTHR11659">
    <property type="entry name" value="GLUTAMYL-TRNA GLN AMIDOTRANSFERASE SUBUNIT B MITOCHONDRIAL AND PROKARYOTIC PET112-RELATED"/>
    <property type="match status" value="1"/>
</dbReference>
<comment type="caution">
    <text evidence="13">The sequence shown here is derived from an EMBL/GenBank/DDBJ whole genome shotgun (WGS) entry which is preliminary data.</text>
</comment>
<comment type="subunit">
    <text evidence="2 11">Heterotrimer of A, B and C subunits.</text>
</comment>
<dbReference type="GO" id="GO:0070681">
    <property type="term" value="P:glutaminyl-tRNAGln biosynthesis via transamidation"/>
    <property type="evidence" value="ECO:0007669"/>
    <property type="project" value="TreeGrafter"/>
</dbReference>
<reference evidence="13 14" key="1">
    <citation type="submission" date="2019-12" db="EMBL/GenBank/DDBJ databases">
        <authorList>
            <person name="Zhao J."/>
        </authorList>
    </citation>
    <scope>NUCLEOTIDE SEQUENCE [LARGE SCALE GENOMIC DNA]</scope>
    <source>
        <strain evidence="13 14">S-15</strain>
    </source>
</reference>
<dbReference type="InterPro" id="IPR006075">
    <property type="entry name" value="Asn/Gln-tRNA_Trfase_suB/E_cat"/>
</dbReference>
<sequence length="486" mass="54666">MEKESIYDKYEAVIGLEVHAQLMTESKMYCSDSTEFGLAPNTNVSPISLGHPGTLPTFNTRAMEFGVKIGLACGCSIRHENQFARKNYFYADLPKGYQITQDKTPICTGGHIMIKDDAGNPKKVGLTRIHMEEDSGKSNHDMDPFKTLIDLNRAGVPLLEIVSEPDLRTPQEAYNYLTEVRQLVRYLEICDGNMEEGSMRCDANVSVRLKGSKEFGQRTETKNLNSIRNVFRAISYEIKRQIDAIEAGETITQQTMNFDAVSGKTSVMRSKEMAHDYRYFPEPDLQAVYIEQGYIEDVRNMLPKLPAELIQKYTQELSLSTYDAELITEDKAIALYYEEIIKHTKNYKSAANWLMGSIKSYLNENAIIINQFPIKPEKIAGLIDLIDSGKINNSIGAQKVFPTMLSNPEQTAEEIAKTNNWIQDSDSSSIEGYIAAAISKYPEKVVAYKDGNKNLLGLFMGEVMKLSQGKADPKLTSQLLKTELEK</sequence>
<feature type="domain" description="Asn/Gln amidotransferase" evidence="12">
    <location>
        <begin position="335"/>
        <end position="484"/>
    </location>
</feature>
<dbReference type="NCBIfam" id="NF004012">
    <property type="entry name" value="PRK05477.1-2"/>
    <property type="match status" value="1"/>
</dbReference>
<dbReference type="InterPro" id="IPR017959">
    <property type="entry name" value="Asn/Gln-tRNA_amidoTrfase_suB/E"/>
</dbReference>
<dbReference type="SUPFAM" id="SSF55931">
    <property type="entry name" value="Glutamine synthetase/guanido kinase"/>
    <property type="match status" value="1"/>
</dbReference>
<evidence type="ECO:0000313" key="14">
    <source>
        <dbReference type="Proteomes" id="UP000470771"/>
    </source>
</evidence>
<dbReference type="Gene3D" id="1.10.150.380">
    <property type="entry name" value="GatB domain, N-terminal subdomain"/>
    <property type="match status" value="1"/>
</dbReference>
<dbReference type="SMART" id="SM00845">
    <property type="entry name" value="GatB_Yqey"/>
    <property type="match status" value="1"/>
</dbReference>
<proteinExistence type="inferred from homology"/>
<dbReference type="InterPro" id="IPR014746">
    <property type="entry name" value="Gln_synth/guanido_kin_cat_dom"/>
</dbReference>
<keyword evidence="6 11" id="KW-0067">ATP-binding</keyword>
<dbReference type="InterPro" id="IPR004413">
    <property type="entry name" value="GatB"/>
</dbReference>
<evidence type="ECO:0000313" key="13">
    <source>
        <dbReference type="EMBL" id="NBG66771.1"/>
    </source>
</evidence>
<evidence type="ECO:0000256" key="9">
    <source>
        <dbReference type="ARBA" id="ARBA00047380"/>
    </source>
</evidence>
<name>A0A6N9NMS5_9FLAO</name>
<keyword evidence="14" id="KW-1185">Reference proteome</keyword>
<dbReference type="GO" id="GO:0006412">
    <property type="term" value="P:translation"/>
    <property type="evidence" value="ECO:0007669"/>
    <property type="project" value="UniProtKB-UniRule"/>
</dbReference>
<evidence type="ECO:0000256" key="11">
    <source>
        <dbReference type="HAMAP-Rule" id="MF_00121"/>
    </source>
</evidence>
<dbReference type="SUPFAM" id="SSF89095">
    <property type="entry name" value="GatB/YqeY motif"/>
    <property type="match status" value="1"/>
</dbReference>
<dbReference type="InterPro" id="IPR023168">
    <property type="entry name" value="GatB_Yqey_C_2"/>
</dbReference>
<accession>A0A6N9NMS5</accession>
<dbReference type="Gene3D" id="1.10.10.410">
    <property type="match status" value="1"/>
</dbReference>
<dbReference type="GO" id="GO:0005524">
    <property type="term" value="F:ATP binding"/>
    <property type="evidence" value="ECO:0007669"/>
    <property type="project" value="UniProtKB-KW"/>
</dbReference>
<dbReference type="InterPro" id="IPR042114">
    <property type="entry name" value="GatB_C_1"/>
</dbReference>
<dbReference type="GO" id="GO:0050567">
    <property type="term" value="F:glutaminyl-tRNA synthase (glutamine-hydrolyzing) activity"/>
    <property type="evidence" value="ECO:0007669"/>
    <property type="project" value="UniProtKB-UniRule"/>
</dbReference>
<dbReference type="FunFam" id="1.10.10.410:FF:000001">
    <property type="entry name" value="Aspartyl/glutamyl-tRNA(Asn/Gln) amidotransferase subunit B"/>
    <property type="match status" value="1"/>
</dbReference>
<dbReference type="PROSITE" id="PS01234">
    <property type="entry name" value="GATB"/>
    <property type="match status" value="1"/>
</dbReference>
<evidence type="ECO:0000256" key="10">
    <source>
        <dbReference type="ARBA" id="ARBA00047913"/>
    </source>
</evidence>
<dbReference type="EMBL" id="WWNE01000009">
    <property type="protein sequence ID" value="NBG66771.1"/>
    <property type="molecule type" value="Genomic_DNA"/>
</dbReference>
<evidence type="ECO:0000256" key="3">
    <source>
        <dbReference type="ARBA" id="ARBA00016923"/>
    </source>
</evidence>
<organism evidence="13 14">
    <name type="scientific">Acidiluteibacter ferrifornacis</name>
    <dbReference type="NCBI Taxonomy" id="2692424"/>
    <lineage>
        <taxon>Bacteria</taxon>
        <taxon>Pseudomonadati</taxon>
        <taxon>Bacteroidota</taxon>
        <taxon>Flavobacteriia</taxon>
        <taxon>Flavobacteriales</taxon>
        <taxon>Cryomorphaceae</taxon>
        <taxon>Acidiluteibacter</taxon>
    </lineage>
</organism>
<dbReference type="Pfam" id="PF02934">
    <property type="entry name" value="GatB_N"/>
    <property type="match status" value="1"/>
</dbReference>
<keyword evidence="7 11" id="KW-0648">Protein biosynthesis</keyword>
<dbReference type="HAMAP" id="MF_00121">
    <property type="entry name" value="GatB"/>
    <property type="match status" value="1"/>
</dbReference>
<protein>
    <recommendedName>
        <fullName evidence="3 11">Aspartyl/glutamyl-tRNA(Asn/Gln) amidotransferase subunit B</fullName>
        <shortName evidence="11">Asp/Glu-ADT subunit B</shortName>
        <ecNumber evidence="11">6.3.5.-</ecNumber>
    </recommendedName>
</protein>
<dbReference type="AlphaFoldDB" id="A0A6N9NMS5"/>
<comment type="function">
    <text evidence="8 11">Allows the formation of correctly charged Asn-tRNA(Asn) or Gln-tRNA(Gln) through the transamidation of misacylated Asp-tRNA(Asn) or Glu-tRNA(Gln) in organisms which lack either or both of asparaginyl-tRNA or glutaminyl-tRNA synthetases. The reaction takes place in the presence of glutamine and ATP through an activated phospho-Asp-tRNA(Asn) or phospho-Glu-tRNA(Gln).</text>
</comment>
<comment type="similarity">
    <text evidence="1 11">Belongs to the GatB/GatE family. GatB subfamily.</text>
</comment>
<dbReference type="EC" id="6.3.5.-" evidence="11"/>
<keyword evidence="13" id="KW-0808">Transferase</keyword>
<evidence type="ECO:0000259" key="12">
    <source>
        <dbReference type="SMART" id="SM00845"/>
    </source>
</evidence>
<evidence type="ECO:0000256" key="4">
    <source>
        <dbReference type="ARBA" id="ARBA00022598"/>
    </source>
</evidence>
<dbReference type="NCBIfam" id="TIGR00133">
    <property type="entry name" value="gatB"/>
    <property type="match status" value="1"/>
</dbReference>
<gene>
    <name evidence="11 13" type="primary">gatB</name>
    <name evidence="13" type="ORF">GQN54_11655</name>
</gene>
<evidence type="ECO:0000256" key="2">
    <source>
        <dbReference type="ARBA" id="ARBA00011123"/>
    </source>
</evidence>
<evidence type="ECO:0000256" key="5">
    <source>
        <dbReference type="ARBA" id="ARBA00022741"/>
    </source>
</evidence>
<comment type="catalytic activity">
    <reaction evidence="9 11">
        <text>L-aspartyl-tRNA(Asn) + L-glutamine + ATP + H2O = L-asparaginyl-tRNA(Asn) + L-glutamate + ADP + phosphate + 2 H(+)</text>
        <dbReference type="Rhea" id="RHEA:14513"/>
        <dbReference type="Rhea" id="RHEA-COMP:9674"/>
        <dbReference type="Rhea" id="RHEA-COMP:9677"/>
        <dbReference type="ChEBI" id="CHEBI:15377"/>
        <dbReference type="ChEBI" id="CHEBI:15378"/>
        <dbReference type="ChEBI" id="CHEBI:29985"/>
        <dbReference type="ChEBI" id="CHEBI:30616"/>
        <dbReference type="ChEBI" id="CHEBI:43474"/>
        <dbReference type="ChEBI" id="CHEBI:58359"/>
        <dbReference type="ChEBI" id="CHEBI:78515"/>
        <dbReference type="ChEBI" id="CHEBI:78516"/>
        <dbReference type="ChEBI" id="CHEBI:456216"/>
    </reaction>
</comment>
<dbReference type="InterPro" id="IPR017958">
    <property type="entry name" value="Gln-tRNA_amidoTrfase_suB_CS"/>
</dbReference>
<dbReference type="Proteomes" id="UP000470771">
    <property type="component" value="Unassembled WGS sequence"/>
</dbReference>
<evidence type="ECO:0000256" key="1">
    <source>
        <dbReference type="ARBA" id="ARBA00005306"/>
    </source>
</evidence>
<keyword evidence="5 11" id="KW-0547">Nucleotide-binding</keyword>
<keyword evidence="4 11" id="KW-0436">Ligase</keyword>
<evidence type="ECO:0000256" key="6">
    <source>
        <dbReference type="ARBA" id="ARBA00022840"/>
    </source>
</evidence>
<evidence type="ECO:0000256" key="8">
    <source>
        <dbReference type="ARBA" id="ARBA00024799"/>
    </source>
</evidence>
<dbReference type="RefSeq" id="WP_160633728.1">
    <property type="nucleotide sequence ID" value="NZ_WWNE01000009.1"/>
</dbReference>
<dbReference type="InterPro" id="IPR018027">
    <property type="entry name" value="Asn/Gln_amidotransferase"/>
</dbReference>
<dbReference type="Pfam" id="PF02637">
    <property type="entry name" value="GatB_Yqey"/>
    <property type="match status" value="1"/>
</dbReference>
<dbReference type="PANTHER" id="PTHR11659:SF0">
    <property type="entry name" value="GLUTAMYL-TRNA(GLN) AMIDOTRANSFERASE SUBUNIT B, MITOCHONDRIAL"/>
    <property type="match status" value="1"/>
</dbReference>
<dbReference type="GO" id="GO:0016740">
    <property type="term" value="F:transferase activity"/>
    <property type="evidence" value="ECO:0007669"/>
    <property type="project" value="UniProtKB-KW"/>
</dbReference>
<dbReference type="NCBIfam" id="NF004014">
    <property type="entry name" value="PRK05477.1-4"/>
    <property type="match status" value="1"/>
</dbReference>
<comment type="catalytic activity">
    <reaction evidence="10 11">
        <text>L-glutamyl-tRNA(Gln) + L-glutamine + ATP + H2O = L-glutaminyl-tRNA(Gln) + L-glutamate + ADP + phosphate + H(+)</text>
        <dbReference type="Rhea" id="RHEA:17521"/>
        <dbReference type="Rhea" id="RHEA-COMP:9681"/>
        <dbReference type="Rhea" id="RHEA-COMP:9684"/>
        <dbReference type="ChEBI" id="CHEBI:15377"/>
        <dbReference type="ChEBI" id="CHEBI:15378"/>
        <dbReference type="ChEBI" id="CHEBI:29985"/>
        <dbReference type="ChEBI" id="CHEBI:30616"/>
        <dbReference type="ChEBI" id="CHEBI:43474"/>
        <dbReference type="ChEBI" id="CHEBI:58359"/>
        <dbReference type="ChEBI" id="CHEBI:78520"/>
        <dbReference type="ChEBI" id="CHEBI:78521"/>
        <dbReference type="ChEBI" id="CHEBI:456216"/>
    </reaction>
</comment>